<feature type="region of interest" description="Disordered" evidence="1">
    <location>
        <begin position="419"/>
        <end position="570"/>
    </location>
</feature>
<dbReference type="AlphaFoldDB" id="A0AA39R2I0"/>
<feature type="compositionally biased region" description="Polar residues" evidence="1">
    <location>
        <begin position="253"/>
        <end position="265"/>
    </location>
</feature>
<evidence type="ECO:0000256" key="1">
    <source>
        <dbReference type="SAM" id="MobiDB-lite"/>
    </source>
</evidence>
<feature type="compositionally biased region" description="Basic and acidic residues" evidence="1">
    <location>
        <begin position="457"/>
        <end position="483"/>
    </location>
</feature>
<feature type="compositionally biased region" description="Basic and acidic residues" evidence="1">
    <location>
        <begin position="280"/>
        <end position="296"/>
    </location>
</feature>
<feature type="compositionally biased region" description="Basic and acidic residues" evidence="1">
    <location>
        <begin position="191"/>
        <end position="212"/>
    </location>
</feature>
<comment type="caution">
    <text evidence="2">The sequence shown here is derived from an EMBL/GenBank/DDBJ whole genome shotgun (WGS) entry which is preliminary data.</text>
</comment>
<accession>A0AA39R2I0</accession>
<proteinExistence type="predicted"/>
<dbReference type="GO" id="GO:0006355">
    <property type="term" value="P:regulation of DNA-templated transcription"/>
    <property type="evidence" value="ECO:0007669"/>
    <property type="project" value="InterPro"/>
</dbReference>
<dbReference type="EMBL" id="JAFEKC020000009">
    <property type="protein sequence ID" value="KAK0512821.1"/>
    <property type="molecule type" value="Genomic_DNA"/>
</dbReference>
<feature type="compositionally biased region" description="Pro residues" evidence="1">
    <location>
        <begin position="420"/>
        <end position="431"/>
    </location>
</feature>
<reference evidence="2" key="1">
    <citation type="submission" date="2023-03" db="EMBL/GenBank/DDBJ databases">
        <title>Complete genome of Cladonia borealis.</title>
        <authorList>
            <person name="Park H."/>
        </authorList>
    </citation>
    <scope>NUCLEOTIDE SEQUENCE</scope>
    <source>
        <strain evidence="2">ANT050790</strain>
    </source>
</reference>
<dbReference type="Proteomes" id="UP001166286">
    <property type="component" value="Unassembled WGS sequence"/>
</dbReference>
<evidence type="ECO:0008006" key="4">
    <source>
        <dbReference type="Google" id="ProtNLM"/>
    </source>
</evidence>
<sequence length="586" mass="66461">MDGISVAASIIGIAEAGFQIATKLITLATQISTASDRVSSIGNDISLTSGVLRQLGELMNQNQKTTDDGISIFKEDGLELTRKSAAACERIFLEVKNEAMKASKQIRESKWLSVGKMKLSNAEKAKWPFLQPSIEILRGDLREAKGTLMLMLQLGSLALCKRMADINQEASLNKTEQRDFMLAIKALLQDQKDAKRDEHHDRTKEIPKETSRHKISNTTTRSPGSDTDKSDPPATLGINSPNQVPLDPRVSELNLQLQVPESSAPTPAVLSPESPPGTTNDRKGRPGEHGPRERVVRPNLPEPKLRMGLHLFLLKPVVENFFDKIELLWLLQNTQMRESAINRYMAGQDYRADVFNMLHTLHPYEQKILDGVIFGIDMSTEGSLLSLKRTKTTICHRDITFEDVPGLQFVVRRERRIPDAVPPNIPEPPISPRMSSRRRRSRHRRHHYSDDSDSESEYERVRERTRPRREFRWQREDPAEDPRIVAPQLPSRMSSRRRPSRPRRYHYSDDSDSLSRAHGSRARQSRAAEDHAPSLLRSVERAIVSSDSEDQGYTHIKAGQEPMALPEQNEDAVIDDMLKRYTTLFD</sequence>
<dbReference type="PANTHER" id="PTHR36167:SF4">
    <property type="entry name" value="FUNGAL N-TERMINAL DOMAIN-CONTAINING PROTEIN"/>
    <property type="match status" value="1"/>
</dbReference>
<feature type="compositionally biased region" description="Basic and acidic residues" evidence="1">
    <location>
        <begin position="506"/>
        <end position="515"/>
    </location>
</feature>
<feature type="region of interest" description="Disordered" evidence="1">
    <location>
        <begin position="191"/>
        <end position="299"/>
    </location>
</feature>
<gene>
    <name evidence="2" type="ORF">JMJ35_004838</name>
</gene>
<evidence type="ECO:0000313" key="2">
    <source>
        <dbReference type="EMBL" id="KAK0512821.1"/>
    </source>
</evidence>
<dbReference type="PANTHER" id="PTHR36167">
    <property type="entry name" value="C2H2 FINGER DOMAIN TRANSCRIPTION FACTOR (EUROFUNG)-RELATED"/>
    <property type="match status" value="1"/>
</dbReference>
<protein>
    <recommendedName>
        <fullName evidence="4">Fungal N-terminal domain-containing protein</fullName>
    </recommendedName>
</protein>
<organism evidence="2 3">
    <name type="scientific">Cladonia borealis</name>
    <dbReference type="NCBI Taxonomy" id="184061"/>
    <lineage>
        <taxon>Eukaryota</taxon>
        <taxon>Fungi</taxon>
        <taxon>Dikarya</taxon>
        <taxon>Ascomycota</taxon>
        <taxon>Pezizomycotina</taxon>
        <taxon>Lecanoromycetes</taxon>
        <taxon>OSLEUM clade</taxon>
        <taxon>Lecanoromycetidae</taxon>
        <taxon>Lecanorales</taxon>
        <taxon>Lecanorineae</taxon>
        <taxon>Cladoniaceae</taxon>
        <taxon>Cladonia</taxon>
    </lineage>
</organism>
<feature type="compositionally biased region" description="Basic residues" evidence="1">
    <location>
        <begin position="435"/>
        <end position="447"/>
    </location>
</feature>
<keyword evidence="3" id="KW-1185">Reference proteome</keyword>
<dbReference type="InterPro" id="IPR039327">
    <property type="entry name" value="CON7-like"/>
</dbReference>
<feature type="compositionally biased region" description="Basic residues" evidence="1">
    <location>
        <begin position="494"/>
        <end position="505"/>
    </location>
</feature>
<name>A0AA39R2I0_9LECA</name>
<evidence type="ECO:0000313" key="3">
    <source>
        <dbReference type="Proteomes" id="UP001166286"/>
    </source>
</evidence>
<feature type="compositionally biased region" description="Polar residues" evidence="1">
    <location>
        <begin position="216"/>
        <end position="225"/>
    </location>
</feature>